<evidence type="ECO:0000256" key="2">
    <source>
        <dbReference type="ARBA" id="ARBA00010790"/>
    </source>
</evidence>
<dbReference type="PANTHER" id="PTHR11552:SF147">
    <property type="entry name" value="CHOLINE DEHYDROGENASE, MITOCHONDRIAL"/>
    <property type="match status" value="1"/>
</dbReference>
<dbReference type="Pfam" id="PF00732">
    <property type="entry name" value="GMC_oxred_N"/>
    <property type="match status" value="1"/>
</dbReference>
<reference evidence="8 9" key="1">
    <citation type="submission" date="2023-04" db="EMBL/GenBank/DDBJ databases">
        <title>Marinobulbifer ophiurae gen. nov., sp. Nov., isolate from tissue of brittle star Ophioplocus japonicus.</title>
        <authorList>
            <person name="Kawano K."/>
            <person name="Sawayama S."/>
            <person name="Nakagawa S."/>
        </authorList>
    </citation>
    <scope>NUCLEOTIDE SEQUENCE [LARGE SCALE GENOMIC DNA]</scope>
    <source>
        <strain evidence="8 9">NKW57</strain>
    </source>
</reference>
<dbReference type="InterPro" id="IPR000172">
    <property type="entry name" value="GMC_OxRdtase_N"/>
</dbReference>
<keyword evidence="4 5" id="KW-0274">FAD</keyword>
<dbReference type="PANTHER" id="PTHR11552">
    <property type="entry name" value="GLUCOSE-METHANOL-CHOLINE GMC OXIDOREDUCTASE"/>
    <property type="match status" value="1"/>
</dbReference>
<name>A0ABQ6LZA3_9GAMM</name>
<protein>
    <submittedName>
        <fullName evidence="8">Choline dehydrogenase</fullName>
    </submittedName>
</protein>
<keyword evidence="3 5" id="KW-0285">Flavoprotein</keyword>
<evidence type="ECO:0000259" key="7">
    <source>
        <dbReference type="PROSITE" id="PS00624"/>
    </source>
</evidence>
<dbReference type="PROSITE" id="PS00624">
    <property type="entry name" value="GMC_OXRED_2"/>
    <property type="match status" value="1"/>
</dbReference>
<dbReference type="InterPro" id="IPR012132">
    <property type="entry name" value="GMC_OxRdtase"/>
</dbReference>
<dbReference type="RefSeq" id="WP_285764037.1">
    <property type="nucleotide sequence ID" value="NZ_BSYJ01000003.1"/>
</dbReference>
<dbReference type="EMBL" id="BSYJ01000003">
    <property type="protein sequence ID" value="GMG87407.1"/>
    <property type="molecule type" value="Genomic_DNA"/>
</dbReference>
<dbReference type="InterPro" id="IPR007867">
    <property type="entry name" value="GMC_OxRtase_C"/>
</dbReference>
<feature type="domain" description="Glucose-methanol-choline oxidoreductase N-terminal" evidence="7">
    <location>
        <begin position="254"/>
        <end position="268"/>
    </location>
</feature>
<comment type="cofactor">
    <cofactor evidence="1">
        <name>FAD</name>
        <dbReference type="ChEBI" id="CHEBI:57692"/>
    </cofactor>
</comment>
<accession>A0ABQ6LZA3</accession>
<dbReference type="PIRSF" id="PIRSF000137">
    <property type="entry name" value="Alcohol_oxidase"/>
    <property type="match status" value="1"/>
</dbReference>
<organism evidence="8 9">
    <name type="scientific">Biformimicrobium ophioploci</name>
    <dbReference type="NCBI Taxonomy" id="3036711"/>
    <lineage>
        <taxon>Bacteria</taxon>
        <taxon>Pseudomonadati</taxon>
        <taxon>Pseudomonadota</taxon>
        <taxon>Gammaproteobacteria</taxon>
        <taxon>Cellvibrionales</taxon>
        <taxon>Microbulbiferaceae</taxon>
        <taxon>Biformimicrobium</taxon>
    </lineage>
</organism>
<dbReference type="SUPFAM" id="SSF54373">
    <property type="entry name" value="FAD-linked reductases, C-terminal domain"/>
    <property type="match status" value="1"/>
</dbReference>
<comment type="caution">
    <text evidence="8">The sequence shown here is derived from an EMBL/GenBank/DDBJ whole genome shotgun (WGS) entry which is preliminary data.</text>
</comment>
<feature type="domain" description="Glucose-methanol-choline oxidoreductase N-terminal" evidence="6">
    <location>
        <begin position="84"/>
        <end position="107"/>
    </location>
</feature>
<evidence type="ECO:0000313" key="9">
    <source>
        <dbReference type="Proteomes" id="UP001224392"/>
    </source>
</evidence>
<sequence length="549" mass="59280">MSRAEVFDYIIVGGGSAGCVLANRLSADPECRVCLLEAGRPDNSPLIHVPAGLAQLVPGARYNLHHETEPEQALDGRRLFWPRGRTLGGSSSINAMIYIRGTREDYDDWEAQGNQGWGWRDMYPYFLKAEGNSRGSSAYHSSSGPLSVSDLNWMTPASRAFVEAAQQAGHPHNDDFNGKTQLGVGLYQVTQRNGRRCSSAAAYLHPAADRDNLRIMTGAQVARVLFNNGGASGVELVRGGKKILANREVILCAGAIQSPQILMLSGIGHIDDLRALGIGAQMHLPGVGCNLQDHLDITQVVEATGPVTFSLNIGHMLKTALTLPEFLFKGSGPLTSNIAEAGGFACSSLANGRPDLQFHFTAAPLFEHGIRRERGFGYSLHVCDLRPRSRGRITLASTDPRALPRIEANYLASTEDMQVLREGFAMARDILGQPALASMHKRWWLPDKPLTEQTEIDAFIRRYAESIYHPVGTCKMGSDEMAVVDQELKVRGVDGLRVVDASIMPTLISGNTNAPVIAIAEKAAVMILSGSGSGRAHGKGAAKPRRATI</sequence>
<gene>
    <name evidence="8" type="ORF">MNKW57_17280</name>
</gene>
<evidence type="ECO:0000256" key="5">
    <source>
        <dbReference type="RuleBase" id="RU003968"/>
    </source>
</evidence>
<dbReference type="Proteomes" id="UP001224392">
    <property type="component" value="Unassembled WGS sequence"/>
</dbReference>
<keyword evidence="9" id="KW-1185">Reference proteome</keyword>
<dbReference type="InterPro" id="IPR036188">
    <property type="entry name" value="FAD/NAD-bd_sf"/>
</dbReference>
<dbReference type="SUPFAM" id="SSF51905">
    <property type="entry name" value="FAD/NAD(P)-binding domain"/>
    <property type="match status" value="1"/>
</dbReference>
<evidence type="ECO:0000313" key="8">
    <source>
        <dbReference type="EMBL" id="GMG87407.1"/>
    </source>
</evidence>
<evidence type="ECO:0000259" key="6">
    <source>
        <dbReference type="PROSITE" id="PS00623"/>
    </source>
</evidence>
<dbReference type="Gene3D" id="3.50.50.60">
    <property type="entry name" value="FAD/NAD(P)-binding domain"/>
    <property type="match status" value="1"/>
</dbReference>
<proteinExistence type="inferred from homology"/>
<evidence type="ECO:0000256" key="4">
    <source>
        <dbReference type="ARBA" id="ARBA00022827"/>
    </source>
</evidence>
<dbReference type="Gene3D" id="3.30.560.10">
    <property type="entry name" value="Glucose Oxidase, domain 3"/>
    <property type="match status" value="1"/>
</dbReference>
<evidence type="ECO:0000256" key="3">
    <source>
        <dbReference type="ARBA" id="ARBA00022630"/>
    </source>
</evidence>
<dbReference type="PROSITE" id="PS51257">
    <property type="entry name" value="PROKAR_LIPOPROTEIN"/>
    <property type="match status" value="1"/>
</dbReference>
<comment type="similarity">
    <text evidence="2 5">Belongs to the GMC oxidoreductase family.</text>
</comment>
<dbReference type="Pfam" id="PF05199">
    <property type="entry name" value="GMC_oxred_C"/>
    <property type="match status" value="1"/>
</dbReference>
<dbReference type="PROSITE" id="PS00623">
    <property type="entry name" value="GMC_OXRED_1"/>
    <property type="match status" value="1"/>
</dbReference>
<dbReference type="NCBIfam" id="NF002550">
    <property type="entry name" value="PRK02106.1"/>
    <property type="match status" value="1"/>
</dbReference>
<evidence type="ECO:0000256" key="1">
    <source>
        <dbReference type="ARBA" id="ARBA00001974"/>
    </source>
</evidence>